<dbReference type="AlphaFoldDB" id="A0A2I1F4S7"/>
<sequence>MSLIRSTYAFTHFSNNKILCKSSFLIFRCKSTTTNNSEHYKGQKDDFNKENNVDNENKKSPASINTIIKNSFIKDNDIPWTGEEDIKTTVLRMIVDKYPPLKIKRETIKEYIDAHSKVVNFTNKVHLEPPLQPPVPVPSNNIASNKKSIISKEEKLKKIREANQSRIINAKDAATDYSIKKKLGTQNDVEESSRDKQPPKVLPKSIAGWNNLVENRIQEAIVAGEFENLRYHGKPLPTDPNDRNPYLDRTEFLMNRIVQRQGSAPAWIEVQKEVNNEISLFRQRMRESWLRYASANKIDPHSRNISWENDQKSYFEKTIKKLNSRLRSYNTVAPYVVRRGYLNLKLEFGRMYQNVKQDTNNKTKVMNKGENENKDINLFNDNDKLEFKKEDNIWESFAKSIKWILGR</sequence>
<reference evidence="5 6" key="4">
    <citation type="submission" date="2017-10" db="EMBL/GenBank/DDBJ databases">
        <title>Genome analyses suggest a sexual origin of heterokaryosis in a supposedly ancient asexual fungus.</title>
        <authorList>
            <person name="Corradi N."/>
            <person name="Sedzielewska K."/>
            <person name="Noel J."/>
            <person name="Charron P."/>
            <person name="Farinelli L."/>
            <person name="Marton T."/>
            <person name="Kruger M."/>
            <person name="Pelin A."/>
            <person name="Brachmann A."/>
            <person name="Corradi N."/>
        </authorList>
    </citation>
    <scope>NUCLEOTIDE SEQUENCE [LARGE SCALE GENOMIC DNA]</scope>
    <source>
        <strain evidence="5 6">A1</strain>
    </source>
</reference>
<reference evidence="5 6" key="3">
    <citation type="submission" date="2017-10" db="EMBL/GenBank/DDBJ databases">
        <title>Extensive intraspecific genome diversity in a model arbuscular mycorrhizal fungus.</title>
        <authorList>
            <person name="Chen E.C.H."/>
            <person name="Morin E."/>
            <person name="Baudet D."/>
            <person name="Noel J."/>
            <person name="Ndikumana S."/>
            <person name="Charron P."/>
            <person name="St-Onge C."/>
            <person name="Giorgi J."/>
            <person name="Grigoriev I.V."/>
            <person name="Roux C."/>
            <person name="Martin F.M."/>
            <person name="Corradi N."/>
        </authorList>
    </citation>
    <scope>NUCLEOTIDE SEQUENCE [LARGE SCALE GENOMIC DNA]</scope>
    <source>
        <strain evidence="5 6">A1</strain>
    </source>
</reference>
<feature type="domain" description="DnaJ homologue subfamily C member 28 conserved" evidence="2">
    <location>
        <begin position="212"/>
        <end position="282"/>
    </location>
</feature>
<feature type="region of interest" description="Disordered" evidence="1">
    <location>
        <begin position="37"/>
        <end position="59"/>
    </location>
</feature>
<dbReference type="PANTHER" id="PTHR39394:SF1">
    <property type="entry name" value="DNAJ HOMOLOGUE SUBFAMILY C MEMBER 28 CONSERVED DOMAIN-CONTAINING PROTEIN"/>
    <property type="match status" value="1"/>
</dbReference>
<dbReference type="VEuPathDB" id="FungiDB:RhiirA1_445463"/>
<feature type="compositionally biased region" description="Basic and acidic residues" evidence="1">
    <location>
        <begin position="38"/>
        <end position="59"/>
    </location>
</feature>
<comment type="caution">
    <text evidence="5">The sequence shown here is derived from an EMBL/GenBank/DDBJ whole genome shotgun (WGS) entry which is preliminary data.</text>
</comment>
<protein>
    <recommendedName>
        <fullName evidence="2">DnaJ homologue subfamily C member 28 conserved domain-containing protein</fullName>
    </recommendedName>
</protein>
<gene>
    <name evidence="3" type="ORF">CHRIB12_LOCUS12676</name>
    <name evidence="5" type="ORF">RhiirA1_445463</name>
    <name evidence="4" type="ORF">RhiirA5_497470</name>
</gene>
<dbReference type="EMBL" id="LLXH01001351">
    <property type="protein sequence ID" value="PKC59347.1"/>
    <property type="molecule type" value="Genomic_DNA"/>
</dbReference>
<evidence type="ECO:0000313" key="6">
    <source>
        <dbReference type="Proteomes" id="UP000232688"/>
    </source>
</evidence>
<dbReference type="Proteomes" id="UP000232688">
    <property type="component" value="Unassembled WGS sequence"/>
</dbReference>
<evidence type="ECO:0000313" key="7">
    <source>
        <dbReference type="Proteomes" id="UP000232722"/>
    </source>
</evidence>
<dbReference type="OrthoDB" id="547796at2759"/>
<organism evidence="5 6">
    <name type="scientific">Rhizophagus irregularis</name>
    <dbReference type="NCBI Taxonomy" id="588596"/>
    <lineage>
        <taxon>Eukaryota</taxon>
        <taxon>Fungi</taxon>
        <taxon>Fungi incertae sedis</taxon>
        <taxon>Mucoromycota</taxon>
        <taxon>Glomeromycotina</taxon>
        <taxon>Glomeromycetes</taxon>
        <taxon>Glomerales</taxon>
        <taxon>Glomeraceae</taxon>
        <taxon>Rhizophagus</taxon>
    </lineage>
</organism>
<dbReference type="EMBL" id="CAGKOT010000027">
    <property type="protein sequence ID" value="CAB5370427.1"/>
    <property type="molecule type" value="Genomic_DNA"/>
</dbReference>
<dbReference type="InterPro" id="IPR018961">
    <property type="entry name" value="DnaJ_homolog_subfam-C_membr-28"/>
</dbReference>
<proteinExistence type="predicted"/>
<accession>A0A2I1F4S7</accession>
<reference evidence="4 7" key="2">
    <citation type="submission" date="2017-09" db="EMBL/GenBank/DDBJ databases">
        <title>Extensive intraspecific genome diversity in a model arbuscular mycorrhizal fungus.</title>
        <authorList>
            <person name="Chen E.C."/>
            <person name="Morin E."/>
            <person name="Beaudet D."/>
            <person name="Noel J."/>
            <person name="Ndikumana S."/>
            <person name="Charron P."/>
            <person name="St-Onge C."/>
            <person name="Giorgi J."/>
            <person name="Grigoriev I.V."/>
            <person name="Roux C."/>
            <person name="Martin F.M."/>
            <person name="Corradi N."/>
        </authorList>
    </citation>
    <scope>NUCLEOTIDE SEQUENCE [LARGE SCALE GENOMIC DNA]</scope>
    <source>
        <strain evidence="4 7">A5</strain>
    </source>
</reference>
<reference evidence="3" key="5">
    <citation type="submission" date="2020-05" db="EMBL/GenBank/DDBJ databases">
        <authorList>
            <person name="Rincon C."/>
            <person name="Sanders R I."/>
            <person name="Robbins C."/>
            <person name="Chaturvedi A."/>
        </authorList>
    </citation>
    <scope>NUCLEOTIDE SEQUENCE</scope>
    <source>
        <strain evidence="3">CHB12</strain>
    </source>
</reference>
<evidence type="ECO:0000256" key="1">
    <source>
        <dbReference type="SAM" id="MobiDB-lite"/>
    </source>
</evidence>
<dbReference type="Pfam" id="PF09350">
    <property type="entry name" value="DJC28_CD"/>
    <property type="match status" value="1"/>
</dbReference>
<dbReference type="VEuPathDB" id="FungiDB:FUN_019203"/>
<dbReference type="VEuPathDB" id="FungiDB:RhiirFUN_020656"/>
<reference evidence="4 7" key="1">
    <citation type="submission" date="2016-04" db="EMBL/GenBank/DDBJ databases">
        <title>Genome analyses suggest a sexual origin of heterokaryosis in a supposedly ancient asexual fungus.</title>
        <authorList>
            <person name="Ropars J."/>
            <person name="Sedzielewska K."/>
            <person name="Noel J."/>
            <person name="Charron P."/>
            <person name="Farinelli L."/>
            <person name="Marton T."/>
            <person name="Kruger M."/>
            <person name="Pelin A."/>
            <person name="Brachmann A."/>
            <person name="Corradi N."/>
        </authorList>
    </citation>
    <scope>NUCLEOTIDE SEQUENCE [LARGE SCALE GENOMIC DNA]</scope>
    <source>
        <strain evidence="4 7">A5</strain>
    </source>
</reference>
<evidence type="ECO:0000313" key="4">
    <source>
        <dbReference type="EMBL" id="PKC11747.1"/>
    </source>
</evidence>
<dbReference type="Proteomes" id="UP000684084">
    <property type="component" value="Unassembled WGS sequence"/>
</dbReference>
<dbReference type="Proteomes" id="UP000232722">
    <property type="component" value="Unassembled WGS sequence"/>
</dbReference>
<dbReference type="PANTHER" id="PTHR39394">
    <property type="entry name" value="YALI0E31793P"/>
    <property type="match status" value="1"/>
</dbReference>
<evidence type="ECO:0000313" key="3">
    <source>
        <dbReference type="EMBL" id="CAB5370427.1"/>
    </source>
</evidence>
<name>A0A2I1F4S7_9GLOM</name>
<evidence type="ECO:0000313" key="5">
    <source>
        <dbReference type="EMBL" id="PKC59347.1"/>
    </source>
</evidence>
<dbReference type="EMBL" id="LLXJ01000290">
    <property type="protein sequence ID" value="PKC11747.1"/>
    <property type="molecule type" value="Genomic_DNA"/>
</dbReference>
<evidence type="ECO:0000259" key="2">
    <source>
        <dbReference type="Pfam" id="PF09350"/>
    </source>
</evidence>